<keyword evidence="9 10" id="KW-0472">Membrane</keyword>
<protein>
    <recommendedName>
        <fullName evidence="10">Diadenylate cyclase</fullName>
        <shortName evidence="10">DAC</shortName>
        <ecNumber evidence="10">2.7.7.85</ecNumber>
    </recommendedName>
    <alternativeName>
        <fullName evidence="10">Cyclic-di-AMP synthase</fullName>
        <shortName evidence="10">c-di-AMP synthase</shortName>
    </alternativeName>
</protein>
<feature type="transmembrane region" description="Helical" evidence="10">
    <location>
        <begin position="6"/>
        <end position="28"/>
    </location>
</feature>
<dbReference type="Gene3D" id="3.40.1700.10">
    <property type="entry name" value="DNA integrity scanning protein, DisA, N-terminal domain"/>
    <property type="match status" value="1"/>
</dbReference>
<comment type="caution">
    <text evidence="12">The sequence shown here is derived from an EMBL/GenBank/DDBJ whole genome shotgun (WGS) entry which is preliminary data.</text>
</comment>
<evidence type="ECO:0000256" key="2">
    <source>
        <dbReference type="ARBA" id="ARBA00022475"/>
    </source>
</evidence>
<feature type="transmembrane region" description="Helical" evidence="10">
    <location>
        <begin position="58"/>
        <end position="80"/>
    </location>
</feature>
<evidence type="ECO:0000313" key="13">
    <source>
        <dbReference type="Proteomes" id="UP000740413"/>
    </source>
</evidence>
<feature type="domain" description="DAC" evidence="11">
    <location>
        <begin position="81"/>
        <end position="251"/>
    </location>
</feature>
<dbReference type="InterPro" id="IPR050338">
    <property type="entry name" value="DisA"/>
</dbReference>
<comment type="subunit">
    <text evidence="10">Probably a homodimer.</text>
</comment>
<accession>A0ABS5WFP8</accession>
<dbReference type="PANTHER" id="PTHR34185:SF1">
    <property type="entry name" value="DIADENYLATE CYCLASE"/>
    <property type="match status" value="1"/>
</dbReference>
<evidence type="ECO:0000256" key="8">
    <source>
        <dbReference type="ARBA" id="ARBA00022989"/>
    </source>
</evidence>
<gene>
    <name evidence="10" type="primary">dacA</name>
    <name evidence="12" type="ORF">HW347_13010</name>
</gene>
<evidence type="ECO:0000256" key="9">
    <source>
        <dbReference type="ARBA" id="ARBA00023136"/>
    </source>
</evidence>
<dbReference type="SUPFAM" id="SSF143597">
    <property type="entry name" value="YojJ-like"/>
    <property type="match status" value="1"/>
</dbReference>
<dbReference type="PIRSF" id="PIRSF004793">
    <property type="entry name" value="UCP004793"/>
    <property type="match status" value="1"/>
</dbReference>
<dbReference type="InterPro" id="IPR036888">
    <property type="entry name" value="DNA_integrity_DisA_N_sf"/>
</dbReference>
<keyword evidence="3 10" id="KW-0808">Transferase</keyword>
<dbReference type="Pfam" id="PF19293">
    <property type="entry name" value="CdaA_N"/>
    <property type="match status" value="1"/>
</dbReference>
<dbReference type="InterPro" id="IPR045585">
    <property type="entry name" value="CdaA_N"/>
</dbReference>
<evidence type="ECO:0000256" key="5">
    <source>
        <dbReference type="ARBA" id="ARBA00022695"/>
    </source>
</evidence>
<dbReference type="Pfam" id="PF02457">
    <property type="entry name" value="DAC"/>
    <property type="match status" value="1"/>
</dbReference>
<evidence type="ECO:0000256" key="4">
    <source>
        <dbReference type="ARBA" id="ARBA00022692"/>
    </source>
</evidence>
<name>A0ABS5WFP8_9FLAO</name>
<comment type="similarity">
    <text evidence="10">Belongs to the adenylate cyclase family. DacA/CdaA subfamily.</text>
</comment>
<dbReference type="EC" id="2.7.7.85" evidence="10"/>
<comment type="function">
    <text evidence="10">Catalyzes the condensation of 2 ATP molecules into cyclic di-AMP (c-di-AMP), a second messenger used to regulate differing processes in different bacteria.</text>
</comment>
<feature type="transmembrane region" description="Helical" evidence="10">
    <location>
        <begin position="35"/>
        <end position="52"/>
    </location>
</feature>
<evidence type="ECO:0000256" key="10">
    <source>
        <dbReference type="HAMAP-Rule" id="MF_01499"/>
    </source>
</evidence>
<dbReference type="HAMAP" id="MF_01499">
    <property type="entry name" value="DacA"/>
    <property type="match status" value="1"/>
</dbReference>
<keyword evidence="7 10" id="KW-0067">ATP-binding</keyword>
<dbReference type="RefSeq" id="WP_214612265.1">
    <property type="nucleotide sequence ID" value="NZ_JACATN010000004.1"/>
</dbReference>
<keyword evidence="6 10" id="KW-0547">Nucleotide-binding</keyword>
<keyword evidence="2 10" id="KW-1003">Cell membrane</keyword>
<evidence type="ECO:0000256" key="6">
    <source>
        <dbReference type="ARBA" id="ARBA00022741"/>
    </source>
</evidence>
<evidence type="ECO:0000313" key="12">
    <source>
        <dbReference type="EMBL" id="MBT2162188.1"/>
    </source>
</evidence>
<keyword evidence="4 10" id="KW-0812">Transmembrane</keyword>
<evidence type="ECO:0000259" key="11">
    <source>
        <dbReference type="PROSITE" id="PS51794"/>
    </source>
</evidence>
<organism evidence="12 13">
    <name type="scientific">Zobellia barbeyronii</name>
    <dbReference type="NCBI Taxonomy" id="2748009"/>
    <lineage>
        <taxon>Bacteria</taxon>
        <taxon>Pseudomonadati</taxon>
        <taxon>Bacteroidota</taxon>
        <taxon>Flavobacteriia</taxon>
        <taxon>Flavobacteriales</taxon>
        <taxon>Flavobacteriaceae</taxon>
        <taxon>Zobellia</taxon>
    </lineage>
</organism>
<dbReference type="EMBL" id="JACATN010000004">
    <property type="protein sequence ID" value="MBT2162188.1"/>
    <property type="molecule type" value="Genomic_DNA"/>
</dbReference>
<sequence>MDFLNFLEFKITDILDIILVAILLYYIYKLVRGSVAINIFLGIVIVWGFWKLTELLGMEMISSLVGAFMQVGLIALIIVFQQEIRKFLLMVGSTNFANKRNFIKHFKFLRQDGATLSMDVDSIIEACKKMSSTKTGALIVLERNNSLDFIKSSGDKMHCEVNTPILESIFYKNSTLHDGAAIIENNYIVATRAILPVSNERNIPLRFGLRHRAAVGVSEKTDALALVVSEETGNISYIRSGRFVDFGNMDELTAIIKEDLIA</sequence>
<dbReference type="InterPro" id="IPR034701">
    <property type="entry name" value="CdaA"/>
</dbReference>
<keyword evidence="5 10" id="KW-0548">Nucleotidyltransferase</keyword>
<reference evidence="13" key="1">
    <citation type="submission" date="2023-07" db="EMBL/GenBank/DDBJ databases">
        <title>Zobellia barbeyronii sp. nov., a new marine flavobacterium, isolated from green and red algae.</title>
        <authorList>
            <person name="Nedashkovskaya O.I."/>
            <person name="Otstavnykh N."/>
            <person name="Zhukova N."/>
            <person name="Guzev K."/>
            <person name="Chausova V."/>
            <person name="Tekutyeva L."/>
            <person name="Mikhailov V."/>
            <person name="Isaeva M."/>
        </authorList>
    </citation>
    <scope>NUCLEOTIDE SEQUENCE [LARGE SCALE GENOMIC DNA]</scope>
    <source>
        <strain evidence="13">KMM 6746</strain>
    </source>
</reference>
<evidence type="ECO:0000256" key="3">
    <source>
        <dbReference type="ARBA" id="ARBA00022679"/>
    </source>
</evidence>
<dbReference type="PROSITE" id="PS51794">
    <property type="entry name" value="DAC"/>
    <property type="match status" value="1"/>
</dbReference>
<dbReference type="Proteomes" id="UP000740413">
    <property type="component" value="Unassembled WGS sequence"/>
</dbReference>
<proteinExistence type="inferred from homology"/>
<keyword evidence="13" id="KW-1185">Reference proteome</keyword>
<dbReference type="PANTHER" id="PTHR34185">
    <property type="entry name" value="DIADENYLATE CYCLASE"/>
    <property type="match status" value="1"/>
</dbReference>
<keyword evidence="8 10" id="KW-1133">Transmembrane helix</keyword>
<evidence type="ECO:0000256" key="1">
    <source>
        <dbReference type="ARBA" id="ARBA00000877"/>
    </source>
</evidence>
<comment type="catalytic activity">
    <reaction evidence="1 10">
        <text>2 ATP = 3',3'-c-di-AMP + 2 diphosphate</text>
        <dbReference type="Rhea" id="RHEA:35655"/>
        <dbReference type="ChEBI" id="CHEBI:30616"/>
        <dbReference type="ChEBI" id="CHEBI:33019"/>
        <dbReference type="ChEBI" id="CHEBI:71500"/>
        <dbReference type="EC" id="2.7.7.85"/>
    </reaction>
</comment>
<dbReference type="InterPro" id="IPR014046">
    <property type="entry name" value="C-di-AMP_synthase"/>
</dbReference>
<evidence type="ECO:0000256" key="7">
    <source>
        <dbReference type="ARBA" id="ARBA00022840"/>
    </source>
</evidence>
<comment type="caution">
    <text evidence="10">Lacks conserved residue(s) required for the propagation of feature annotation.</text>
</comment>
<dbReference type="InterPro" id="IPR003390">
    <property type="entry name" value="DNA_integrity_scan_DisA_N"/>
</dbReference>